<evidence type="ECO:0000313" key="14">
    <source>
        <dbReference type="Proteomes" id="UP000231263"/>
    </source>
</evidence>
<dbReference type="CDD" id="cd17932">
    <property type="entry name" value="DEXQc_UvrD"/>
    <property type="match status" value="1"/>
</dbReference>
<evidence type="ECO:0000256" key="6">
    <source>
        <dbReference type="ARBA" id="ARBA00023235"/>
    </source>
</evidence>
<evidence type="ECO:0000259" key="12">
    <source>
        <dbReference type="PROSITE" id="PS51217"/>
    </source>
</evidence>
<dbReference type="InterPro" id="IPR027417">
    <property type="entry name" value="P-loop_NTPase"/>
</dbReference>
<comment type="similarity">
    <text evidence="1">Belongs to the helicase family. UvrD subfamily.</text>
</comment>
<feature type="domain" description="UvrD-like helicase ATP-binding" evidence="11">
    <location>
        <begin position="21"/>
        <end position="305"/>
    </location>
</feature>
<evidence type="ECO:0000259" key="11">
    <source>
        <dbReference type="PROSITE" id="PS51198"/>
    </source>
</evidence>
<dbReference type="PANTHER" id="PTHR11070:SF3">
    <property type="entry name" value="DNA 3'-5' HELICASE"/>
    <property type="match status" value="1"/>
</dbReference>
<dbReference type="Pfam" id="PF00580">
    <property type="entry name" value="UvrD-helicase"/>
    <property type="match status" value="1"/>
</dbReference>
<dbReference type="Gene3D" id="1.10.486.10">
    <property type="entry name" value="PCRA, domain 4"/>
    <property type="match status" value="1"/>
</dbReference>
<reference evidence="14" key="1">
    <citation type="submission" date="2017-09" db="EMBL/GenBank/DDBJ databases">
        <title>Depth-based differentiation of microbial function through sediment-hosted aquifers and enrichment of novel symbionts in the deep terrestrial subsurface.</title>
        <authorList>
            <person name="Probst A.J."/>
            <person name="Ladd B."/>
            <person name="Jarett J.K."/>
            <person name="Geller-Mcgrath D.E."/>
            <person name="Sieber C.M.K."/>
            <person name="Emerson J.B."/>
            <person name="Anantharaman K."/>
            <person name="Thomas B.C."/>
            <person name="Malmstrom R."/>
            <person name="Stieglmeier M."/>
            <person name="Klingl A."/>
            <person name="Woyke T."/>
            <person name="Ryan C.M."/>
            <person name="Banfield J.F."/>
        </authorList>
    </citation>
    <scope>NUCLEOTIDE SEQUENCE [LARGE SCALE GENOMIC DNA]</scope>
</reference>
<comment type="caution">
    <text evidence="13">The sequence shown here is derived from an EMBL/GenBank/DDBJ whole genome shotgun (WGS) entry which is preliminary data.</text>
</comment>
<name>A0A2M7XE41_9BACT</name>
<dbReference type="InterPro" id="IPR014017">
    <property type="entry name" value="DNA_helicase_UvrD-like_C"/>
</dbReference>
<evidence type="ECO:0000256" key="8">
    <source>
        <dbReference type="ARBA" id="ARBA00034808"/>
    </source>
</evidence>
<accession>A0A2M7XE41</accession>
<evidence type="ECO:0000256" key="5">
    <source>
        <dbReference type="ARBA" id="ARBA00022840"/>
    </source>
</evidence>
<evidence type="ECO:0000313" key="13">
    <source>
        <dbReference type="EMBL" id="PJA46143.1"/>
    </source>
</evidence>
<evidence type="ECO:0000256" key="7">
    <source>
        <dbReference type="ARBA" id="ARBA00034617"/>
    </source>
</evidence>
<evidence type="ECO:0000256" key="9">
    <source>
        <dbReference type="ARBA" id="ARBA00048988"/>
    </source>
</evidence>
<comment type="catalytic activity">
    <reaction evidence="7">
        <text>Couples ATP hydrolysis with the unwinding of duplex DNA by translocating in the 3'-5' direction.</text>
        <dbReference type="EC" id="5.6.2.4"/>
    </reaction>
</comment>
<dbReference type="InterPro" id="IPR000212">
    <property type="entry name" value="DNA_helicase_UvrD/REP"/>
</dbReference>
<dbReference type="InterPro" id="IPR014016">
    <property type="entry name" value="UvrD-like_ATP-bd"/>
</dbReference>
<dbReference type="EMBL" id="PFWT01000016">
    <property type="protein sequence ID" value="PJA46143.1"/>
    <property type="molecule type" value="Genomic_DNA"/>
</dbReference>
<dbReference type="GO" id="GO:0005829">
    <property type="term" value="C:cytosol"/>
    <property type="evidence" value="ECO:0007669"/>
    <property type="project" value="TreeGrafter"/>
</dbReference>
<gene>
    <name evidence="13" type="ORF">CO173_03575</name>
</gene>
<feature type="binding site" evidence="10">
    <location>
        <begin position="42"/>
        <end position="49"/>
    </location>
    <ligand>
        <name>ATP</name>
        <dbReference type="ChEBI" id="CHEBI:30616"/>
    </ligand>
</feature>
<dbReference type="AlphaFoldDB" id="A0A2M7XE41"/>
<dbReference type="Gene3D" id="3.40.50.300">
    <property type="entry name" value="P-loop containing nucleotide triphosphate hydrolases"/>
    <property type="match status" value="2"/>
</dbReference>
<dbReference type="PANTHER" id="PTHR11070">
    <property type="entry name" value="UVRD / RECB / PCRA DNA HELICASE FAMILY MEMBER"/>
    <property type="match status" value="1"/>
</dbReference>
<dbReference type="PROSITE" id="PS51217">
    <property type="entry name" value="UVRD_HELICASE_CTER"/>
    <property type="match status" value="1"/>
</dbReference>
<keyword evidence="3 10" id="KW-0378">Hydrolase</keyword>
<dbReference type="Proteomes" id="UP000231263">
    <property type="component" value="Unassembled WGS sequence"/>
</dbReference>
<keyword evidence="6" id="KW-0413">Isomerase</keyword>
<dbReference type="EC" id="5.6.2.4" evidence="8"/>
<sequence>MKEFVLQGTPGKRNFKIDYKSELNEEQLPIVTEGDGPTLVLAGAGSGKTRTITYRVAYLLEQGVSPANILLLTFTNKSSKEMISRVENLLGVYPSGLWAGTFHSIANRLLRKYAEWVGYASNFSILDMEDGRDLVSLCIKDLKIETKNKRFPNARVLQSLFSFQRNKGVDLESALEIKHPKFLPIIDEIRNVSLLYAKMKLEQNAMDFDDLLLKLLELLKTNSDIAQNLARQFEYILVDEFQDTNVIQAEIVRLLGSVHKNILVVGDDAQSIYSFRAAEIKNILGFPSEYEGSQTFKLTTNYRSTPQILDVANAVILNNEDQFKKELIAVVKPGDLPYVVPASSSGQEAQYITEQIFELHAEGTDYREIAVLFRAAYHSQALEFELMKRNIPYDYRGGMKFFERSHIKDIVAHLRIVHNVKDGMAWVRALRIHPGIGLVTAQKIARAAGELSSAKEAIAFKPPGGKKAQAGFESMARVLNSIFSARDFVSDYIRALATNAEYQAYLENEFPNYKERLEDIEQFAIFAEQYDNLSDFLEAVSLTDEFGVKADRYESTNEDKLVLSTIHQAKGLEWDAVFVINLTEGSFPNSKAYEEGGVEEERRLFYVATTRARKKLFLTYPLTAGYEHVEIKQPSIFLDEIPKEQTELIQLRRAHAYGSAYSSGVSRDYEPSKTVFKDLYEEPTIVRDALGEVIEKTKKIPSSFLSDVGGWEDLDI</sequence>
<evidence type="ECO:0000256" key="3">
    <source>
        <dbReference type="ARBA" id="ARBA00022801"/>
    </source>
</evidence>
<keyword evidence="5 10" id="KW-0067">ATP-binding</keyword>
<evidence type="ECO:0000256" key="1">
    <source>
        <dbReference type="ARBA" id="ARBA00009922"/>
    </source>
</evidence>
<evidence type="ECO:0000256" key="10">
    <source>
        <dbReference type="PROSITE-ProRule" id="PRU00560"/>
    </source>
</evidence>
<evidence type="ECO:0000256" key="2">
    <source>
        <dbReference type="ARBA" id="ARBA00022741"/>
    </source>
</evidence>
<evidence type="ECO:0000256" key="4">
    <source>
        <dbReference type="ARBA" id="ARBA00022806"/>
    </source>
</evidence>
<dbReference type="GO" id="GO:0000725">
    <property type="term" value="P:recombinational repair"/>
    <property type="evidence" value="ECO:0007669"/>
    <property type="project" value="TreeGrafter"/>
</dbReference>
<proteinExistence type="inferred from homology"/>
<dbReference type="Gene3D" id="1.10.10.160">
    <property type="match status" value="1"/>
</dbReference>
<dbReference type="InterPro" id="IPR013986">
    <property type="entry name" value="DExx_box_DNA_helicase_dom_sf"/>
</dbReference>
<dbReference type="SUPFAM" id="SSF52540">
    <property type="entry name" value="P-loop containing nucleoside triphosphate hydrolases"/>
    <property type="match status" value="1"/>
</dbReference>
<dbReference type="PROSITE" id="PS51198">
    <property type="entry name" value="UVRD_HELICASE_ATP_BIND"/>
    <property type="match status" value="1"/>
</dbReference>
<dbReference type="Pfam" id="PF13361">
    <property type="entry name" value="UvrD_C"/>
    <property type="match status" value="2"/>
</dbReference>
<keyword evidence="2 10" id="KW-0547">Nucleotide-binding</keyword>
<keyword evidence="4 10" id="KW-0347">Helicase</keyword>
<dbReference type="GO" id="GO:0016887">
    <property type="term" value="F:ATP hydrolysis activity"/>
    <property type="evidence" value="ECO:0007669"/>
    <property type="project" value="RHEA"/>
</dbReference>
<dbReference type="GO" id="GO:0043138">
    <property type="term" value="F:3'-5' DNA helicase activity"/>
    <property type="evidence" value="ECO:0007669"/>
    <property type="project" value="UniProtKB-EC"/>
</dbReference>
<dbReference type="GO" id="GO:0003677">
    <property type="term" value="F:DNA binding"/>
    <property type="evidence" value="ECO:0007669"/>
    <property type="project" value="InterPro"/>
</dbReference>
<protein>
    <recommendedName>
        <fullName evidence="8">DNA 3'-5' helicase</fullName>
        <ecNumber evidence="8">5.6.2.4</ecNumber>
    </recommendedName>
</protein>
<organism evidence="13 14">
    <name type="scientific">Candidatus Uhrbacteria bacterium CG_4_9_14_3_um_filter_41_35</name>
    <dbReference type="NCBI Taxonomy" id="1975034"/>
    <lineage>
        <taxon>Bacteria</taxon>
        <taxon>Candidatus Uhriibacteriota</taxon>
    </lineage>
</organism>
<feature type="domain" description="UvrD-like helicase C-terminal" evidence="12">
    <location>
        <begin position="306"/>
        <end position="571"/>
    </location>
</feature>
<dbReference type="GO" id="GO:0005524">
    <property type="term" value="F:ATP binding"/>
    <property type="evidence" value="ECO:0007669"/>
    <property type="project" value="UniProtKB-UniRule"/>
</dbReference>
<comment type="catalytic activity">
    <reaction evidence="9">
        <text>ATP + H2O = ADP + phosphate + H(+)</text>
        <dbReference type="Rhea" id="RHEA:13065"/>
        <dbReference type="ChEBI" id="CHEBI:15377"/>
        <dbReference type="ChEBI" id="CHEBI:15378"/>
        <dbReference type="ChEBI" id="CHEBI:30616"/>
        <dbReference type="ChEBI" id="CHEBI:43474"/>
        <dbReference type="ChEBI" id="CHEBI:456216"/>
        <dbReference type="EC" id="5.6.2.4"/>
    </reaction>
</comment>